<dbReference type="PROSITE" id="PS51257">
    <property type="entry name" value="PROKAR_LIPOPROTEIN"/>
    <property type="match status" value="1"/>
</dbReference>
<feature type="chain" id="PRO_5020292611" evidence="2">
    <location>
        <begin position="23"/>
        <end position="305"/>
    </location>
</feature>
<organism evidence="4 5">
    <name type="scientific">Pedobacter polaris</name>
    <dbReference type="NCBI Taxonomy" id="2571273"/>
    <lineage>
        <taxon>Bacteria</taxon>
        <taxon>Pseudomonadati</taxon>
        <taxon>Bacteroidota</taxon>
        <taxon>Sphingobacteriia</taxon>
        <taxon>Sphingobacteriales</taxon>
        <taxon>Sphingobacteriaceae</taxon>
        <taxon>Pedobacter</taxon>
    </lineage>
</organism>
<keyword evidence="5" id="KW-1185">Reference proteome</keyword>
<keyword evidence="1" id="KW-0378">Hydrolase</keyword>
<proteinExistence type="predicted"/>
<gene>
    <name evidence="4" type="ORF">FA048_09415</name>
</gene>
<dbReference type="InterPro" id="IPR013658">
    <property type="entry name" value="SGL"/>
</dbReference>
<dbReference type="SUPFAM" id="SSF63829">
    <property type="entry name" value="Calcium-dependent phosphotriesterase"/>
    <property type="match status" value="1"/>
</dbReference>
<keyword evidence="2" id="KW-0732">Signal</keyword>
<evidence type="ECO:0000313" key="4">
    <source>
        <dbReference type="EMBL" id="TKC10398.1"/>
    </source>
</evidence>
<dbReference type="AlphaFoldDB" id="A0A4U1CWP3"/>
<evidence type="ECO:0000259" key="3">
    <source>
        <dbReference type="Pfam" id="PF08450"/>
    </source>
</evidence>
<dbReference type="InterPro" id="IPR011042">
    <property type="entry name" value="6-blade_b-propeller_TolB-like"/>
</dbReference>
<dbReference type="PANTHER" id="PTHR47572">
    <property type="entry name" value="LIPOPROTEIN-RELATED"/>
    <property type="match status" value="1"/>
</dbReference>
<dbReference type="PANTHER" id="PTHR47572:SF4">
    <property type="entry name" value="LACTONASE DRP35"/>
    <property type="match status" value="1"/>
</dbReference>
<name>A0A4U1CWP3_9SPHI</name>
<dbReference type="GO" id="GO:0016787">
    <property type="term" value="F:hydrolase activity"/>
    <property type="evidence" value="ECO:0007669"/>
    <property type="project" value="UniProtKB-KW"/>
</dbReference>
<dbReference type="Gene3D" id="2.120.10.30">
    <property type="entry name" value="TolB, C-terminal domain"/>
    <property type="match status" value="1"/>
</dbReference>
<evidence type="ECO:0000313" key="5">
    <source>
        <dbReference type="Proteomes" id="UP000309488"/>
    </source>
</evidence>
<protein>
    <submittedName>
        <fullName evidence="4">SMP-30/gluconolactonase/LRE family protein</fullName>
    </submittedName>
</protein>
<accession>A0A4U1CWP3</accession>
<evidence type="ECO:0000256" key="2">
    <source>
        <dbReference type="SAM" id="SignalP"/>
    </source>
</evidence>
<reference evidence="4 5" key="1">
    <citation type="submission" date="2019-04" db="EMBL/GenBank/DDBJ databases">
        <title>Pedobacter sp. RP-3-22 sp. nov., isolated from Arctic soil.</title>
        <authorList>
            <person name="Dahal R.H."/>
            <person name="Kim D.-U."/>
        </authorList>
    </citation>
    <scope>NUCLEOTIDE SEQUENCE [LARGE SCALE GENOMIC DNA]</scope>
    <source>
        <strain evidence="4 5">RP-3-22</strain>
    </source>
</reference>
<feature type="domain" description="SMP-30/Gluconolactonase/LRE-like region" evidence="3">
    <location>
        <begin position="45"/>
        <end position="291"/>
    </location>
</feature>
<dbReference type="RefSeq" id="WP_136840197.1">
    <property type="nucleotide sequence ID" value="NZ_SWBR01000002.1"/>
</dbReference>
<dbReference type="Pfam" id="PF08450">
    <property type="entry name" value="SGL"/>
    <property type="match status" value="1"/>
</dbReference>
<evidence type="ECO:0000256" key="1">
    <source>
        <dbReference type="ARBA" id="ARBA00022801"/>
    </source>
</evidence>
<dbReference type="OrthoDB" id="241638at2"/>
<dbReference type="InterPro" id="IPR051262">
    <property type="entry name" value="SMP-30/CGR1_Lactonase"/>
</dbReference>
<feature type="signal peptide" evidence="2">
    <location>
        <begin position="1"/>
        <end position="22"/>
    </location>
</feature>
<comment type="caution">
    <text evidence="4">The sequence shown here is derived from an EMBL/GenBank/DDBJ whole genome shotgun (WGS) entry which is preliminary data.</text>
</comment>
<sequence>MKLKIQLQLLFILILSSSCVRAQLGENEPLFIQDSLKLISSQFKFTEGASVDKKGNVFFTDQPNNTIWKYSTAGKLSLFTAKAGRANGTYFDKKGNLIACADENFKILSFDKNANPTLVYQNPKHSNLNGPNDLWINRKGEIYFTDPYYQRDYWTRKAPAIVGEKVYFLKATKREEGMGGIIVVEDSLQRPNGIVGTPNGKILYVADAKGGKTYQYDIKPDGSLMNRVMLINQGSDGMTLDEHGNIYLTGNGVTIFDKAGKQIAHINVPLARTSNVCFGGKKRNILFITSGKSIYTLPMTVKGVE</sequence>
<dbReference type="EMBL" id="SWBR01000002">
    <property type="protein sequence ID" value="TKC10398.1"/>
    <property type="molecule type" value="Genomic_DNA"/>
</dbReference>
<dbReference type="Proteomes" id="UP000309488">
    <property type="component" value="Unassembled WGS sequence"/>
</dbReference>